<dbReference type="InterPro" id="IPR003029">
    <property type="entry name" value="S1_domain"/>
</dbReference>
<dbReference type="RefSeq" id="WP_185042009.1">
    <property type="nucleotide sequence ID" value="NZ_BAABFG010000005.1"/>
</dbReference>
<protein>
    <recommendedName>
        <fullName evidence="4 5">Translation initiation factor IF-1</fullName>
    </recommendedName>
</protein>
<evidence type="ECO:0000256" key="3">
    <source>
        <dbReference type="ARBA" id="ARBA00022917"/>
    </source>
</evidence>
<name>A0A7W7M972_9ACTN</name>
<dbReference type="CDD" id="cd04451">
    <property type="entry name" value="S1_IF1"/>
    <property type="match status" value="1"/>
</dbReference>
<dbReference type="GO" id="GO:0005829">
    <property type="term" value="C:cytosol"/>
    <property type="evidence" value="ECO:0007669"/>
    <property type="project" value="TreeGrafter"/>
</dbReference>
<keyword evidence="4" id="KW-0699">rRNA-binding</keyword>
<comment type="function">
    <text evidence="4">One of the essential components for the initiation of protein synthesis. Stabilizes the binding of IF-2 and IF-3 on the 30S subunit to which N-formylmethionyl-tRNA(fMet) subsequently binds. Helps modulate mRNA selection, yielding the 30S pre-initiation complex (PIC). Upon addition of the 50S ribosomal subunit IF-1, IF-2 and IF-3 are released leaving the mature 70S translation initiation complex.</text>
</comment>
<dbReference type="Gene3D" id="2.40.50.140">
    <property type="entry name" value="Nucleic acid-binding proteins"/>
    <property type="match status" value="1"/>
</dbReference>
<dbReference type="NCBIfam" id="TIGR00008">
    <property type="entry name" value="infA"/>
    <property type="match status" value="1"/>
</dbReference>
<dbReference type="HAMAP" id="MF_00075">
    <property type="entry name" value="IF_1"/>
    <property type="match status" value="1"/>
</dbReference>
<keyword evidence="8" id="KW-1185">Reference proteome</keyword>
<dbReference type="SUPFAM" id="SSF50249">
    <property type="entry name" value="Nucleic acid-binding proteins"/>
    <property type="match status" value="1"/>
</dbReference>
<comment type="subunit">
    <text evidence="4">Component of the 30S ribosomal translation pre-initiation complex which assembles on the 30S ribosome in the order IF-2 and IF-3, IF-1 and N-formylmethionyl-tRNA(fMet); mRNA recruitment can occur at any time during PIC assembly.</text>
</comment>
<dbReference type="PROSITE" id="PS50832">
    <property type="entry name" value="S1_IF1_TYPE"/>
    <property type="match status" value="1"/>
</dbReference>
<evidence type="ECO:0000256" key="5">
    <source>
        <dbReference type="NCBIfam" id="TIGR00008"/>
    </source>
</evidence>
<dbReference type="AlphaFoldDB" id="A0A7W7M972"/>
<dbReference type="GO" id="GO:0019843">
    <property type="term" value="F:rRNA binding"/>
    <property type="evidence" value="ECO:0007669"/>
    <property type="project" value="UniProtKB-UniRule"/>
</dbReference>
<keyword evidence="4" id="KW-0963">Cytoplasm</keyword>
<dbReference type="SMART" id="SM00316">
    <property type="entry name" value="S1"/>
    <property type="match status" value="1"/>
</dbReference>
<organism evidence="7 8">
    <name type="scientific">Actinoplanes octamycinicus</name>
    <dbReference type="NCBI Taxonomy" id="135948"/>
    <lineage>
        <taxon>Bacteria</taxon>
        <taxon>Bacillati</taxon>
        <taxon>Actinomycetota</taxon>
        <taxon>Actinomycetes</taxon>
        <taxon>Micromonosporales</taxon>
        <taxon>Micromonosporaceae</taxon>
        <taxon>Actinoplanes</taxon>
    </lineage>
</organism>
<dbReference type="GO" id="GO:0003743">
    <property type="term" value="F:translation initiation factor activity"/>
    <property type="evidence" value="ECO:0007669"/>
    <property type="project" value="UniProtKB-UniRule"/>
</dbReference>
<comment type="similarity">
    <text evidence="1 4">Belongs to the IF-1 family.</text>
</comment>
<dbReference type="Proteomes" id="UP000546162">
    <property type="component" value="Unassembled WGS sequence"/>
</dbReference>
<dbReference type="InterPro" id="IPR006196">
    <property type="entry name" value="RNA-binding_domain_S1_IF1"/>
</dbReference>
<dbReference type="PANTHER" id="PTHR33370">
    <property type="entry name" value="TRANSLATION INITIATION FACTOR IF-1, CHLOROPLASTIC"/>
    <property type="match status" value="1"/>
</dbReference>
<dbReference type="InterPro" id="IPR012340">
    <property type="entry name" value="NA-bd_OB-fold"/>
</dbReference>
<accession>A0A7W7M972</accession>
<gene>
    <name evidence="4" type="primary">infA</name>
    <name evidence="7" type="ORF">BJY16_004999</name>
</gene>
<dbReference type="EMBL" id="JACHNB010000001">
    <property type="protein sequence ID" value="MBB4741540.1"/>
    <property type="molecule type" value="Genomic_DNA"/>
</dbReference>
<comment type="caution">
    <text evidence="7">The sequence shown here is derived from an EMBL/GenBank/DDBJ whole genome shotgun (WGS) entry which is preliminary data.</text>
</comment>
<dbReference type="Pfam" id="PF01176">
    <property type="entry name" value="eIF-1a"/>
    <property type="match status" value="1"/>
</dbReference>
<sequence>MTRENGGIQLEGTVVECLRNATFRVDLPNGHQVLAHISGKIRKNYIKILPFDRVLVEVSPYDLTRGRILYRYRN</sequence>
<dbReference type="GO" id="GO:0043022">
    <property type="term" value="F:ribosome binding"/>
    <property type="evidence" value="ECO:0007669"/>
    <property type="project" value="UniProtKB-UniRule"/>
</dbReference>
<evidence type="ECO:0000313" key="8">
    <source>
        <dbReference type="Proteomes" id="UP000546162"/>
    </source>
</evidence>
<dbReference type="FunFam" id="2.40.50.140:FF:000002">
    <property type="entry name" value="Translation initiation factor IF-1"/>
    <property type="match status" value="1"/>
</dbReference>
<evidence type="ECO:0000313" key="7">
    <source>
        <dbReference type="EMBL" id="MBB4741540.1"/>
    </source>
</evidence>
<comment type="subcellular location">
    <subcellularLocation>
        <location evidence="4">Cytoplasm</location>
    </subcellularLocation>
</comment>
<reference evidence="7 8" key="1">
    <citation type="submission" date="2020-08" db="EMBL/GenBank/DDBJ databases">
        <title>Sequencing the genomes of 1000 actinobacteria strains.</title>
        <authorList>
            <person name="Klenk H.-P."/>
        </authorList>
    </citation>
    <scope>NUCLEOTIDE SEQUENCE [LARGE SCALE GENOMIC DNA]</scope>
    <source>
        <strain evidence="7 8">DSM 45809</strain>
    </source>
</reference>
<evidence type="ECO:0000256" key="4">
    <source>
        <dbReference type="HAMAP-Rule" id="MF_00075"/>
    </source>
</evidence>
<proteinExistence type="inferred from homology"/>
<dbReference type="InterPro" id="IPR004368">
    <property type="entry name" value="TIF_IF1"/>
</dbReference>
<feature type="domain" description="S1-like" evidence="6">
    <location>
        <begin position="1"/>
        <end position="73"/>
    </location>
</feature>
<keyword evidence="3 4" id="KW-0648">Protein biosynthesis</keyword>
<evidence type="ECO:0000256" key="1">
    <source>
        <dbReference type="ARBA" id="ARBA00010939"/>
    </source>
</evidence>
<evidence type="ECO:0000259" key="6">
    <source>
        <dbReference type="PROSITE" id="PS50832"/>
    </source>
</evidence>
<evidence type="ECO:0000256" key="2">
    <source>
        <dbReference type="ARBA" id="ARBA00022540"/>
    </source>
</evidence>
<keyword evidence="2 4" id="KW-0396">Initiation factor</keyword>
<keyword evidence="4" id="KW-0694">RNA-binding</keyword>
<dbReference type="PANTHER" id="PTHR33370:SF1">
    <property type="entry name" value="TRANSLATION INITIATION FACTOR IF-1, CHLOROPLASTIC"/>
    <property type="match status" value="1"/>
</dbReference>